<dbReference type="Gene3D" id="1.40.20.10">
    <property type="entry name" value="CHAD domain"/>
    <property type="match status" value="1"/>
</dbReference>
<reference evidence="2" key="1">
    <citation type="journal article" date="2015" name="PeerJ">
        <title>First genomic representation of candidate bacterial phylum KSB3 points to enhanced environmental sensing as a trigger of wastewater bulking.</title>
        <authorList>
            <person name="Sekiguchi Y."/>
            <person name="Ohashi A."/>
            <person name="Parks D.H."/>
            <person name="Yamauchi T."/>
            <person name="Tyson G.W."/>
            <person name="Hugenholtz P."/>
        </authorList>
    </citation>
    <scope>NUCLEOTIDE SEQUENCE [LARGE SCALE GENOMIC DNA]</scope>
</reference>
<organism evidence="2">
    <name type="scientific">Candidatus Moduliflexus flocculans</name>
    <dbReference type="NCBI Taxonomy" id="1499966"/>
    <lineage>
        <taxon>Bacteria</taxon>
        <taxon>Candidatus Moduliflexota</taxon>
        <taxon>Candidatus Moduliflexia</taxon>
        <taxon>Candidatus Moduliflexales</taxon>
        <taxon>Candidatus Moduliflexaceae</taxon>
    </lineage>
</organism>
<protein>
    <submittedName>
        <fullName evidence="2">Gll0897 protein</fullName>
    </submittedName>
</protein>
<dbReference type="PANTHER" id="PTHR39339:SF1">
    <property type="entry name" value="CHAD DOMAIN-CONTAINING PROTEIN"/>
    <property type="match status" value="1"/>
</dbReference>
<gene>
    <name evidence="2" type="ORF">U14_01748</name>
</gene>
<dbReference type="InterPro" id="IPR007899">
    <property type="entry name" value="CHAD_dom"/>
</dbReference>
<evidence type="ECO:0000313" key="3">
    <source>
        <dbReference type="Proteomes" id="UP000030700"/>
    </source>
</evidence>
<name>A0A0S6VSU0_9BACT</name>
<dbReference type="InterPro" id="IPR038186">
    <property type="entry name" value="CHAD_dom_sf"/>
</dbReference>
<dbReference type="HOGENOM" id="CLU_942205_0_0_0"/>
<dbReference type="PANTHER" id="PTHR39339">
    <property type="entry name" value="SLR1444 PROTEIN"/>
    <property type="match status" value="1"/>
</dbReference>
<sequence>MFQQPLFDYYQTLAAGIQAHFVRVAAYRDPEALHEMRVGIKQLRAFFRVIEFLAPEAFPAKKYLCPIRKLFKVSGDLRDAQVQQELTRAWAKEFGAFLSEYYNDLKQKEIHAGSAFSAFVDHFEIEDEFQRNSERLLYAIIPLTEEYAAQRIRSRLEDQLLELHAYEDRDLLEEGCLHPLRILVKEIRYTLNIATRCFPELENRELDSMLRGIHQALGRWHDCEVAKAHLDEFHAAYADAISLTDEHVYDLLFLKIRDEKETDFREFQACWAKFLSCRGDPPCSPKTTHG</sequence>
<dbReference type="STRING" id="1499966.U14_01748"/>
<evidence type="ECO:0000259" key="1">
    <source>
        <dbReference type="PROSITE" id="PS51708"/>
    </source>
</evidence>
<dbReference type="SMART" id="SM00880">
    <property type="entry name" value="CHAD"/>
    <property type="match status" value="1"/>
</dbReference>
<dbReference type="PROSITE" id="PS51708">
    <property type="entry name" value="CHAD"/>
    <property type="match status" value="1"/>
</dbReference>
<feature type="domain" description="CHAD" evidence="1">
    <location>
        <begin position="1"/>
        <end position="276"/>
    </location>
</feature>
<proteinExistence type="predicted"/>
<dbReference type="AlphaFoldDB" id="A0A0S6VSU0"/>
<dbReference type="Pfam" id="PF05235">
    <property type="entry name" value="CHAD"/>
    <property type="match status" value="1"/>
</dbReference>
<dbReference type="Proteomes" id="UP000030700">
    <property type="component" value="Unassembled WGS sequence"/>
</dbReference>
<evidence type="ECO:0000313" key="2">
    <source>
        <dbReference type="EMBL" id="GAK50517.1"/>
    </source>
</evidence>
<dbReference type="EMBL" id="DF820456">
    <property type="protein sequence ID" value="GAK50517.1"/>
    <property type="molecule type" value="Genomic_DNA"/>
</dbReference>
<accession>A0A0S6VSU0</accession>
<keyword evidence="3" id="KW-1185">Reference proteome</keyword>